<accession>A0ABQ4KSC5</accession>
<sequence length="63" mass="7476">MSKITFTPREIKTLQNSRYSEGSQIFINKIGELTEAKRRRKSESRIRRNRTRSPLVRLSKVEP</sequence>
<reference evidence="2 3" key="1">
    <citation type="submission" date="2021-03" db="EMBL/GenBank/DDBJ databases">
        <title>Antimicrobial resistance genes in bacteria isolated from Japanese honey, and their potential for conferring macrolide and lincosamide resistance in the American foulbrood pathogen Paenibacillus larvae.</title>
        <authorList>
            <person name="Okamoto M."/>
            <person name="Kumagai M."/>
            <person name="Kanamori H."/>
            <person name="Takamatsu D."/>
        </authorList>
    </citation>
    <scope>NUCLEOTIDE SEQUENCE [LARGE SCALE GENOMIC DNA]</scope>
    <source>
        <strain evidence="2 3">J6TS1</strain>
    </source>
</reference>
<evidence type="ECO:0000313" key="3">
    <source>
        <dbReference type="Proteomes" id="UP000680670"/>
    </source>
</evidence>
<dbReference type="Proteomes" id="UP000680670">
    <property type="component" value="Unassembled WGS sequence"/>
</dbReference>
<dbReference type="EMBL" id="BORJ01000001">
    <property type="protein sequence ID" value="GIN94938.1"/>
    <property type="molecule type" value="Genomic_DNA"/>
</dbReference>
<gene>
    <name evidence="2" type="ORF">J6TS1_08080</name>
</gene>
<proteinExistence type="predicted"/>
<feature type="region of interest" description="Disordered" evidence="1">
    <location>
        <begin position="37"/>
        <end position="63"/>
    </location>
</feature>
<comment type="caution">
    <text evidence="2">The sequence shown here is derived from an EMBL/GenBank/DDBJ whole genome shotgun (WGS) entry which is preliminary data.</text>
</comment>
<organism evidence="2 3">
    <name type="scientific">Siminovitchia terrae</name>
    <name type="common">Bacillus terrae</name>
    <dbReference type="NCBI Taxonomy" id="1914933"/>
    <lineage>
        <taxon>Bacteria</taxon>
        <taxon>Bacillati</taxon>
        <taxon>Bacillota</taxon>
        <taxon>Bacilli</taxon>
        <taxon>Bacillales</taxon>
        <taxon>Bacillaceae</taxon>
        <taxon>Siminovitchia</taxon>
    </lineage>
</organism>
<evidence type="ECO:0000256" key="1">
    <source>
        <dbReference type="SAM" id="MobiDB-lite"/>
    </source>
</evidence>
<feature type="compositionally biased region" description="Basic residues" evidence="1">
    <location>
        <begin position="37"/>
        <end position="51"/>
    </location>
</feature>
<evidence type="ECO:0000313" key="2">
    <source>
        <dbReference type="EMBL" id="GIN94938.1"/>
    </source>
</evidence>
<name>A0ABQ4KSC5_SIMTE</name>
<keyword evidence="3" id="KW-1185">Reference proteome</keyword>
<protein>
    <submittedName>
        <fullName evidence="2">Uncharacterized protein</fullName>
    </submittedName>
</protein>